<accession>A0ABT8DT87</accession>
<dbReference type="EMBL" id="JAUHHC010000004">
    <property type="protein sequence ID" value="MDN3921515.1"/>
    <property type="molecule type" value="Genomic_DNA"/>
</dbReference>
<keyword evidence="2" id="KW-1185">Reference proteome</keyword>
<dbReference type="Proteomes" id="UP001228044">
    <property type="component" value="Unassembled WGS sequence"/>
</dbReference>
<name>A0ABT8DT87_9BURK</name>
<reference evidence="1 2" key="1">
    <citation type="submission" date="2023-06" db="EMBL/GenBank/DDBJ databases">
        <title>Pelomonas sp. PFR6 16S ribosomal RNA gene Genome sequencing and assembly.</title>
        <authorList>
            <person name="Woo H."/>
        </authorList>
    </citation>
    <scope>NUCLEOTIDE SEQUENCE [LARGE SCALE GENOMIC DNA]</scope>
    <source>
        <strain evidence="1 2">PFR6</strain>
    </source>
</reference>
<sequence>MSKRLIFETSIMPRHLVIGLGYSGRRFFVALGPLHLTLRIGY</sequence>
<evidence type="ECO:0000313" key="1">
    <source>
        <dbReference type="EMBL" id="MDN3921515.1"/>
    </source>
</evidence>
<dbReference type="RefSeq" id="WP_290359839.1">
    <property type="nucleotide sequence ID" value="NZ_JAUHHC010000004.1"/>
</dbReference>
<evidence type="ECO:0000313" key="2">
    <source>
        <dbReference type="Proteomes" id="UP001228044"/>
    </source>
</evidence>
<organism evidence="1 2">
    <name type="scientific">Roseateles violae</name>
    <dbReference type="NCBI Taxonomy" id="3058042"/>
    <lineage>
        <taxon>Bacteria</taxon>
        <taxon>Pseudomonadati</taxon>
        <taxon>Pseudomonadota</taxon>
        <taxon>Betaproteobacteria</taxon>
        <taxon>Burkholderiales</taxon>
        <taxon>Sphaerotilaceae</taxon>
        <taxon>Roseateles</taxon>
    </lineage>
</organism>
<comment type="caution">
    <text evidence="1">The sequence shown here is derived from an EMBL/GenBank/DDBJ whole genome shotgun (WGS) entry which is preliminary data.</text>
</comment>
<proteinExistence type="predicted"/>
<gene>
    <name evidence="1" type="ORF">QWJ38_14575</name>
</gene>
<protein>
    <submittedName>
        <fullName evidence="1">Uncharacterized protein</fullName>
    </submittedName>
</protein>